<comment type="caution">
    <text evidence="2">The sequence shown here is derived from an EMBL/GenBank/DDBJ whole genome shotgun (WGS) entry which is preliminary data.</text>
</comment>
<name>A0A482Y9E2_9EURY</name>
<evidence type="ECO:0000313" key="3">
    <source>
        <dbReference type="Proteomes" id="UP000291097"/>
    </source>
</evidence>
<proteinExistence type="predicted"/>
<feature type="compositionally biased region" description="Polar residues" evidence="1">
    <location>
        <begin position="56"/>
        <end position="72"/>
    </location>
</feature>
<dbReference type="EMBL" id="SHMP01000004">
    <property type="protein sequence ID" value="RZV10867.1"/>
    <property type="molecule type" value="Genomic_DNA"/>
</dbReference>
<sequence length="72" mass="8019">MSIDRETFENASEDELEKLSIFLRRENPVVHDGRESPHGGFTYSEAVLGADRRKTSQITPSQQGRTLTPTAG</sequence>
<evidence type="ECO:0000313" key="2">
    <source>
        <dbReference type="EMBL" id="RZV10867.1"/>
    </source>
</evidence>
<feature type="region of interest" description="Disordered" evidence="1">
    <location>
        <begin position="49"/>
        <end position="72"/>
    </location>
</feature>
<reference evidence="2 3" key="1">
    <citation type="submission" date="2019-02" db="EMBL/GenBank/DDBJ databases">
        <title>Genomic Encyclopedia of Archaeal and Bacterial Type Strains, Phase II (KMG-II): from individual species to whole genera.</title>
        <authorList>
            <person name="Goeker M."/>
        </authorList>
    </citation>
    <scope>NUCLEOTIDE SEQUENCE [LARGE SCALE GENOMIC DNA]</scope>
    <source>
        <strain evidence="2 3">DSM 18328</strain>
    </source>
</reference>
<accession>A0A482Y9E2</accession>
<dbReference type="Proteomes" id="UP000291097">
    <property type="component" value="Unassembled WGS sequence"/>
</dbReference>
<organism evidence="2 3">
    <name type="scientific">Natrinema hispanicum</name>
    <dbReference type="NCBI Taxonomy" id="392421"/>
    <lineage>
        <taxon>Archaea</taxon>
        <taxon>Methanobacteriati</taxon>
        <taxon>Methanobacteriota</taxon>
        <taxon>Stenosarchaea group</taxon>
        <taxon>Halobacteria</taxon>
        <taxon>Halobacteriales</taxon>
        <taxon>Natrialbaceae</taxon>
        <taxon>Natrinema</taxon>
    </lineage>
</organism>
<protein>
    <submittedName>
        <fullName evidence="2">Uncharacterized protein</fullName>
    </submittedName>
</protein>
<dbReference type="AlphaFoldDB" id="A0A482Y9E2"/>
<evidence type="ECO:0000256" key="1">
    <source>
        <dbReference type="SAM" id="MobiDB-lite"/>
    </source>
</evidence>
<gene>
    <name evidence="2" type="ORF">BDK88_2070</name>
</gene>